<keyword evidence="6 11" id="KW-0472">Membrane</keyword>
<comment type="caution">
    <text evidence="13">The sequence shown here is derived from an EMBL/GenBank/DDBJ whole genome shotgun (WGS) entry which is preliminary data.</text>
</comment>
<keyword evidence="2" id="KW-0813">Transport</keyword>
<dbReference type="Pfam" id="PF00060">
    <property type="entry name" value="Lig_chan"/>
    <property type="match status" value="1"/>
</dbReference>
<dbReference type="SUPFAM" id="SSF53850">
    <property type="entry name" value="Periplasmic binding protein-like II"/>
    <property type="match status" value="1"/>
</dbReference>
<dbReference type="EMBL" id="MNCJ02000327">
    <property type="protein sequence ID" value="KAF5776791.1"/>
    <property type="molecule type" value="Genomic_DNA"/>
</dbReference>
<evidence type="ECO:0000256" key="10">
    <source>
        <dbReference type="ARBA" id="ARBA00023303"/>
    </source>
</evidence>
<evidence type="ECO:0000256" key="4">
    <source>
        <dbReference type="ARBA" id="ARBA00022989"/>
    </source>
</evidence>
<evidence type="ECO:0000259" key="12">
    <source>
        <dbReference type="SMART" id="SM00079"/>
    </source>
</evidence>
<protein>
    <submittedName>
        <fullName evidence="13">Ionotropic glutamate receptor, metazoa</fullName>
    </submittedName>
</protein>
<evidence type="ECO:0000313" key="13">
    <source>
        <dbReference type="EMBL" id="KAF5776791.1"/>
    </source>
</evidence>
<dbReference type="InterPro" id="IPR001320">
    <property type="entry name" value="Iontro_rcpt_C"/>
</dbReference>
<evidence type="ECO:0000256" key="8">
    <source>
        <dbReference type="ARBA" id="ARBA00023180"/>
    </source>
</evidence>
<gene>
    <name evidence="13" type="ORF">HanXRQr2_Chr12g0528201</name>
</gene>
<dbReference type="Gene3D" id="1.10.287.70">
    <property type="match status" value="1"/>
</dbReference>
<accession>A0A9K3EMX4</accession>
<dbReference type="Gene3D" id="3.40.190.10">
    <property type="entry name" value="Periplasmic binding protein-like II"/>
    <property type="match status" value="1"/>
</dbReference>
<feature type="transmembrane region" description="Helical" evidence="11">
    <location>
        <begin position="235"/>
        <end position="256"/>
    </location>
</feature>
<dbReference type="SMART" id="SM00079">
    <property type="entry name" value="PBPe"/>
    <property type="match status" value="1"/>
</dbReference>
<dbReference type="GO" id="GO:0005886">
    <property type="term" value="C:plasma membrane"/>
    <property type="evidence" value="ECO:0000318"/>
    <property type="project" value="GO_Central"/>
</dbReference>
<evidence type="ECO:0000256" key="1">
    <source>
        <dbReference type="ARBA" id="ARBA00004141"/>
    </source>
</evidence>
<evidence type="ECO:0000256" key="2">
    <source>
        <dbReference type="ARBA" id="ARBA00022448"/>
    </source>
</evidence>
<dbReference type="Gramene" id="mRNA:HanXRQr2_Chr12g0528201">
    <property type="protein sequence ID" value="mRNA:HanXRQr2_Chr12g0528201"/>
    <property type="gene ID" value="HanXRQr2_Chr12g0528201"/>
</dbReference>
<keyword evidence="7 13" id="KW-0675">Receptor</keyword>
<dbReference type="GO" id="GO:0038023">
    <property type="term" value="F:signaling receptor activity"/>
    <property type="evidence" value="ECO:0000318"/>
    <property type="project" value="GO_Central"/>
</dbReference>
<reference evidence="13" key="1">
    <citation type="journal article" date="2017" name="Nature">
        <title>The sunflower genome provides insights into oil metabolism, flowering and Asterid evolution.</title>
        <authorList>
            <person name="Badouin H."/>
            <person name="Gouzy J."/>
            <person name="Grassa C.J."/>
            <person name="Murat F."/>
            <person name="Staton S.E."/>
            <person name="Cottret L."/>
            <person name="Lelandais-Briere C."/>
            <person name="Owens G.L."/>
            <person name="Carrere S."/>
            <person name="Mayjonade B."/>
            <person name="Legrand L."/>
            <person name="Gill N."/>
            <person name="Kane N.C."/>
            <person name="Bowers J.E."/>
            <person name="Hubner S."/>
            <person name="Bellec A."/>
            <person name="Berard A."/>
            <person name="Berges H."/>
            <person name="Blanchet N."/>
            <person name="Boniface M.C."/>
            <person name="Brunel D."/>
            <person name="Catrice O."/>
            <person name="Chaidir N."/>
            <person name="Claudel C."/>
            <person name="Donnadieu C."/>
            <person name="Faraut T."/>
            <person name="Fievet G."/>
            <person name="Helmstetter N."/>
            <person name="King M."/>
            <person name="Knapp S.J."/>
            <person name="Lai Z."/>
            <person name="Le Paslier M.C."/>
            <person name="Lippi Y."/>
            <person name="Lorenzon L."/>
            <person name="Mandel J.R."/>
            <person name="Marage G."/>
            <person name="Marchand G."/>
            <person name="Marquand E."/>
            <person name="Bret-Mestries E."/>
            <person name="Morien E."/>
            <person name="Nambeesan S."/>
            <person name="Nguyen T."/>
            <person name="Pegot-Espagnet P."/>
            <person name="Pouilly N."/>
            <person name="Raftis F."/>
            <person name="Sallet E."/>
            <person name="Schiex T."/>
            <person name="Thomas J."/>
            <person name="Vandecasteele C."/>
            <person name="Vares D."/>
            <person name="Vear F."/>
            <person name="Vautrin S."/>
            <person name="Crespi M."/>
            <person name="Mangin B."/>
            <person name="Burke J.M."/>
            <person name="Salse J."/>
            <person name="Munos S."/>
            <person name="Vincourt P."/>
            <person name="Rieseberg L.H."/>
            <person name="Langlade N.B."/>
        </authorList>
    </citation>
    <scope>NUCLEOTIDE SEQUENCE</scope>
    <source>
        <tissue evidence="13">Leaves</tissue>
    </source>
</reference>
<keyword evidence="4 11" id="KW-1133">Transmembrane helix</keyword>
<dbReference type="GO" id="GO:0015276">
    <property type="term" value="F:ligand-gated monoatomic ion channel activity"/>
    <property type="evidence" value="ECO:0000318"/>
    <property type="project" value="GO_Central"/>
</dbReference>
<dbReference type="AlphaFoldDB" id="A0A9K3EMX4"/>
<keyword evidence="10" id="KW-0407">Ion channel</keyword>
<evidence type="ECO:0000256" key="9">
    <source>
        <dbReference type="ARBA" id="ARBA00023286"/>
    </source>
</evidence>
<feature type="transmembrane region" description="Helical" evidence="11">
    <location>
        <begin position="51"/>
        <end position="71"/>
    </location>
</feature>
<evidence type="ECO:0000256" key="6">
    <source>
        <dbReference type="ARBA" id="ARBA00023136"/>
    </source>
</evidence>
<keyword evidence="9" id="KW-1071">Ligand-gated ion channel</keyword>
<feature type="domain" description="Ionotropic glutamate receptor C-terminal" evidence="12">
    <location>
        <begin position="17"/>
        <end position="210"/>
    </location>
</feature>
<dbReference type="PANTHER" id="PTHR18966">
    <property type="entry name" value="IONOTROPIC GLUTAMATE RECEPTOR"/>
    <property type="match status" value="1"/>
</dbReference>
<proteinExistence type="predicted"/>
<reference evidence="13" key="2">
    <citation type="submission" date="2020-06" db="EMBL/GenBank/DDBJ databases">
        <title>Helianthus annuus Genome sequencing and assembly Release 2.</title>
        <authorList>
            <person name="Gouzy J."/>
            <person name="Langlade N."/>
            <person name="Munos S."/>
        </authorList>
    </citation>
    <scope>NUCLEOTIDE SEQUENCE</scope>
    <source>
        <tissue evidence="13">Leaves</tissue>
    </source>
</reference>
<dbReference type="Proteomes" id="UP000215914">
    <property type="component" value="Unassembled WGS sequence"/>
</dbReference>
<dbReference type="FunFam" id="3.40.190.10:FF:000217">
    <property type="entry name" value="Glutamate receptor"/>
    <property type="match status" value="1"/>
</dbReference>
<evidence type="ECO:0000256" key="11">
    <source>
        <dbReference type="SAM" id="Phobius"/>
    </source>
</evidence>
<organism evidence="13 14">
    <name type="scientific">Helianthus annuus</name>
    <name type="common">Common sunflower</name>
    <dbReference type="NCBI Taxonomy" id="4232"/>
    <lineage>
        <taxon>Eukaryota</taxon>
        <taxon>Viridiplantae</taxon>
        <taxon>Streptophyta</taxon>
        <taxon>Embryophyta</taxon>
        <taxon>Tracheophyta</taxon>
        <taxon>Spermatophyta</taxon>
        <taxon>Magnoliopsida</taxon>
        <taxon>eudicotyledons</taxon>
        <taxon>Gunneridae</taxon>
        <taxon>Pentapetalae</taxon>
        <taxon>asterids</taxon>
        <taxon>campanulids</taxon>
        <taxon>Asterales</taxon>
        <taxon>Asteraceae</taxon>
        <taxon>Asteroideae</taxon>
        <taxon>Heliantheae alliance</taxon>
        <taxon>Heliantheae</taxon>
        <taxon>Helianthus</taxon>
    </lineage>
</organism>
<evidence type="ECO:0000256" key="3">
    <source>
        <dbReference type="ARBA" id="ARBA00022692"/>
    </source>
</evidence>
<name>A0A9K3EMX4_HELAN</name>
<evidence type="ECO:0000256" key="5">
    <source>
        <dbReference type="ARBA" id="ARBA00023065"/>
    </source>
</evidence>
<keyword evidence="3 11" id="KW-0812">Transmembrane</keyword>
<evidence type="ECO:0000313" key="14">
    <source>
        <dbReference type="Proteomes" id="UP000215914"/>
    </source>
</evidence>
<sequence>MIHFIPLSIPLPRPFHSLIYSITPYQTDPKFVLSVLVITLSFKLISNLSRFVVIVWVFVVLVLTSSYTASLTSMLTVQQLRPTYTGISEIKRKGESIGYQEGSFVRDMLKDMGFIDTQLKSYNSFEEYHDALELGSQNGGVSAIMEELPYIRVFVAKYCNMYTMTGPIHKTAGFGFAFPVGSPLVHDVSKAILQVTEKQMMNITNHWFREDASCDQPKEPQMNTNGLRLDSFKGVFLIAGLSSTSALLIFFFRFLYQNRDILVSQDHSVSQKLVLIAKTFDVFRDDEPKTSVPEAAIVESNNNNNSPAISVFHQEAEIFSHDEGFSSNQPGSPVLDTIQVVQTTTN</sequence>
<keyword evidence="5" id="KW-0406">Ion transport</keyword>
<evidence type="ECO:0000256" key="7">
    <source>
        <dbReference type="ARBA" id="ARBA00023170"/>
    </source>
</evidence>
<keyword evidence="8" id="KW-0325">Glycoprotein</keyword>
<keyword evidence="14" id="KW-1185">Reference proteome</keyword>
<comment type="subcellular location">
    <subcellularLocation>
        <location evidence="1">Membrane</location>
        <topology evidence="1">Multi-pass membrane protein</topology>
    </subcellularLocation>
</comment>
<dbReference type="InterPro" id="IPR015683">
    <property type="entry name" value="Ionotropic_Glu_rcpt"/>
</dbReference>